<keyword evidence="11 12" id="KW-0472">Membrane</keyword>
<dbReference type="VEuPathDB" id="FungiDB:PNEG_00581"/>
<evidence type="ECO:0000256" key="6">
    <source>
        <dbReference type="ARBA" id="ARBA00022842"/>
    </source>
</evidence>
<dbReference type="STRING" id="1069680.M7NQH9"/>
<gene>
    <name evidence="13" type="ORF">PNEG_00581</name>
</gene>
<dbReference type="GO" id="GO:0015095">
    <property type="term" value="F:magnesium ion transmembrane transporter activity"/>
    <property type="evidence" value="ECO:0007669"/>
    <property type="project" value="TreeGrafter"/>
</dbReference>
<protein>
    <recommendedName>
        <fullName evidence="12">Magnesium transporter</fullName>
    </recommendedName>
</protein>
<dbReference type="GO" id="GO:0005743">
    <property type="term" value="C:mitochondrial inner membrane"/>
    <property type="evidence" value="ECO:0007669"/>
    <property type="project" value="UniProtKB-SubCell"/>
</dbReference>
<evidence type="ECO:0000313" key="14">
    <source>
        <dbReference type="Proteomes" id="UP000011958"/>
    </source>
</evidence>
<keyword evidence="3 12" id="KW-0813">Transport</keyword>
<dbReference type="eggNOG" id="KOG2662">
    <property type="taxonomic scope" value="Eukaryota"/>
</dbReference>
<dbReference type="FunFam" id="2.40.128.330:FF:000002">
    <property type="entry name" value="Inner membrane magnesium transporter mrs2"/>
    <property type="match status" value="1"/>
</dbReference>
<proteinExistence type="inferred from homology"/>
<comment type="caution">
    <text evidence="13">The sequence shown here is derived from an EMBL/GenBank/DDBJ whole genome shotgun (WGS) entry which is preliminary data.</text>
</comment>
<evidence type="ECO:0000256" key="3">
    <source>
        <dbReference type="ARBA" id="ARBA00022448"/>
    </source>
</evidence>
<reference evidence="14" key="1">
    <citation type="journal article" date="2016" name="Nat. Commun.">
        <title>Genome analysis of three Pneumocystis species reveals adaptation mechanisms to life exclusively in mammalian hosts.</title>
        <authorList>
            <person name="Ma L."/>
            <person name="Chen Z."/>
            <person name="Huang D.W."/>
            <person name="Kutty G."/>
            <person name="Ishihara M."/>
            <person name="Wang H."/>
            <person name="Abouelleil A."/>
            <person name="Bishop L."/>
            <person name="Davey E."/>
            <person name="Deng R."/>
            <person name="Deng X."/>
            <person name="Fan L."/>
            <person name="Fantoni G."/>
            <person name="Fitzgerald M."/>
            <person name="Gogineni E."/>
            <person name="Goldberg J.M."/>
            <person name="Handley G."/>
            <person name="Hu X."/>
            <person name="Huber C."/>
            <person name="Jiao X."/>
            <person name="Jones K."/>
            <person name="Levin J.Z."/>
            <person name="Liu Y."/>
            <person name="Macdonald P."/>
            <person name="Melnikov A."/>
            <person name="Raley C."/>
            <person name="Sassi M."/>
            <person name="Sherman B.T."/>
            <person name="Song X."/>
            <person name="Sykes S."/>
            <person name="Tran B."/>
            <person name="Walsh L."/>
            <person name="Xia Y."/>
            <person name="Yang J."/>
            <person name="Young S."/>
            <person name="Zeng Q."/>
            <person name="Zheng X."/>
            <person name="Stephens R."/>
            <person name="Nusbaum C."/>
            <person name="Birren B.W."/>
            <person name="Azadi P."/>
            <person name="Lempicki R.A."/>
            <person name="Cuomo C.A."/>
            <person name="Kovacs J.A."/>
        </authorList>
    </citation>
    <scope>NUCLEOTIDE SEQUENCE [LARGE SCALE GENOMIC DNA]</scope>
    <source>
        <strain evidence="14">B123</strain>
    </source>
</reference>
<keyword evidence="8 12" id="KW-1133">Transmembrane helix</keyword>
<organism evidence="13 14">
    <name type="scientific">Pneumocystis murina (strain B123)</name>
    <name type="common">Mouse pneumocystis pneumonia agent</name>
    <name type="synonym">Pneumocystis carinii f. sp. muris</name>
    <dbReference type="NCBI Taxonomy" id="1069680"/>
    <lineage>
        <taxon>Eukaryota</taxon>
        <taxon>Fungi</taxon>
        <taxon>Dikarya</taxon>
        <taxon>Ascomycota</taxon>
        <taxon>Taphrinomycotina</taxon>
        <taxon>Pneumocystomycetes</taxon>
        <taxon>Pneumocystaceae</taxon>
        <taxon>Pneumocystis</taxon>
    </lineage>
</organism>
<evidence type="ECO:0000256" key="12">
    <source>
        <dbReference type="RuleBase" id="RU366042"/>
    </source>
</evidence>
<dbReference type="Gene3D" id="1.20.58.340">
    <property type="entry name" value="Magnesium transport protein CorA, transmembrane region"/>
    <property type="match status" value="1"/>
</dbReference>
<dbReference type="EMBL" id="AFWA02000002">
    <property type="protein sequence ID" value="EMR10978.1"/>
    <property type="molecule type" value="Genomic_DNA"/>
</dbReference>
<dbReference type="HOGENOM" id="CLU_025144_1_2_1"/>
<dbReference type="AlphaFoldDB" id="M7NQH9"/>
<sequence length="408" mass="46623">MKKPFFISYKPYHCTFFLNLHYAFQQSIRSYTSASEFKPSTFFRTTSPILLENQELNNTRHVLEKALKSHKKNELLIKCTEFDATGCVKVVSGEFKKTDLCLKHGLLPRDLRKIDTGIQSLIPSILVRKNSILINLLHIRALLKADAVLLFNAYGSTDTHTQSVFMYDLEGKLRQGNKAAGGLPYEFRALEAILISVSTALDEEMKFLNSLVKDVLLRLEEDVHHQHIRNLLTYSKKVTAFEQKVTLIRNALNEILDQDEDLAAMYLTEKHQGKIRPLDQHDEIELLLESYLKQTDEIVQSVNNLVSNIKNTEEIVNIILDTNRNTLMQMELKISILTLATSSGAIITGLLGMNLKNFMEHWPYAFAIISSLALAIATIVGTLGLKKIKKIQRLSLWGKEQKFIKYRR</sequence>
<dbReference type="PANTHER" id="PTHR13890">
    <property type="entry name" value="RNA SPLICING PROTEIN MRS2, MITOCHONDRIAL"/>
    <property type="match status" value="1"/>
</dbReference>
<dbReference type="InterPro" id="IPR039204">
    <property type="entry name" value="MRS2-like"/>
</dbReference>
<dbReference type="RefSeq" id="XP_007872476.1">
    <property type="nucleotide sequence ID" value="XM_007874285.1"/>
</dbReference>
<feature type="transmembrane region" description="Helical" evidence="12">
    <location>
        <begin position="364"/>
        <end position="385"/>
    </location>
</feature>
<dbReference type="GO" id="GO:0045016">
    <property type="term" value="P:mitochondrial magnesium ion transmembrane transport"/>
    <property type="evidence" value="ECO:0007669"/>
    <property type="project" value="UniProtKB-ARBA"/>
</dbReference>
<keyword evidence="14" id="KW-1185">Reference proteome</keyword>
<comment type="similarity">
    <text evidence="2 12">Belongs to the CorA metal ion transporter (MIT) (TC 1.A.35) family.</text>
</comment>
<evidence type="ECO:0000256" key="9">
    <source>
        <dbReference type="ARBA" id="ARBA00023065"/>
    </source>
</evidence>
<keyword evidence="9 12" id="KW-0406">Ion transport</keyword>
<evidence type="ECO:0000256" key="7">
    <source>
        <dbReference type="ARBA" id="ARBA00022946"/>
    </source>
</evidence>
<keyword evidence="7" id="KW-0809">Transit peptide</keyword>
<evidence type="ECO:0000256" key="1">
    <source>
        <dbReference type="ARBA" id="ARBA00004448"/>
    </source>
</evidence>
<dbReference type="CDD" id="cd12823">
    <property type="entry name" value="Mrs2_Mfm1p-like"/>
    <property type="match status" value="1"/>
</dbReference>
<comment type="subcellular location">
    <subcellularLocation>
        <location evidence="1 12">Mitochondrion inner membrane</location>
        <topology evidence="1 12">Multi-pass membrane protein</topology>
    </subcellularLocation>
</comment>
<dbReference type="Pfam" id="PF22099">
    <property type="entry name" value="MRS2-like"/>
    <property type="match status" value="1"/>
</dbReference>
<dbReference type="OrthoDB" id="10251508at2759"/>
<name>M7NQH9_PNEMU</name>
<dbReference type="OMA" id="TRNNCII"/>
<evidence type="ECO:0000256" key="2">
    <source>
        <dbReference type="ARBA" id="ARBA00009765"/>
    </source>
</evidence>
<keyword evidence="10" id="KW-0496">Mitochondrion</keyword>
<evidence type="ECO:0000256" key="8">
    <source>
        <dbReference type="ARBA" id="ARBA00022989"/>
    </source>
</evidence>
<dbReference type="PANTHER" id="PTHR13890:SF0">
    <property type="entry name" value="MAGNESIUM TRANSPORTER MRS2 HOMOLOG, MITOCHONDRIAL"/>
    <property type="match status" value="1"/>
</dbReference>
<dbReference type="Gene3D" id="2.40.128.330">
    <property type="match status" value="1"/>
</dbReference>
<evidence type="ECO:0000256" key="10">
    <source>
        <dbReference type="ARBA" id="ARBA00023128"/>
    </source>
</evidence>
<dbReference type="GeneID" id="19894279"/>
<keyword evidence="5 12" id="KW-0999">Mitochondrion inner membrane</keyword>
<evidence type="ECO:0000256" key="11">
    <source>
        <dbReference type="ARBA" id="ARBA00023136"/>
    </source>
</evidence>
<dbReference type="Proteomes" id="UP000011958">
    <property type="component" value="Unassembled WGS sequence"/>
</dbReference>
<evidence type="ECO:0000256" key="5">
    <source>
        <dbReference type="ARBA" id="ARBA00022792"/>
    </source>
</evidence>
<dbReference type="FunFam" id="1.20.58.340:FF:000005">
    <property type="entry name" value="Inner membrane magnesium transporter MRS2"/>
    <property type="match status" value="1"/>
</dbReference>
<keyword evidence="4 12" id="KW-0812">Transmembrane</keyword>
<feature type="transmembrane region" description="Helical" evidence="12">
    <location>
        <begin position="334"/>
        <end position="352"/>
    </location>
</feature>
<accession>M7NQH9</accession>
<evidence type="ECO:0000256" key="4">
    <source>
        <dbReference type="ARBA" id="ARBA00022692"/>
    </source>
</evidence>
<evidence type="ECO:0000313" key="13">
    <source>
        <dbReference type="EMBL" id="EMR10978.1"/>
    </source>
</evidence>
<keyword evidence="6 12" id="KW-0460">Magnesium</keyword>